<dbReference type="InterPro" id="IPR016055">
    <property type="entry name" value="A-D-PHexomutase_a/b/a-I/II/III"/>
</dbReference>
<sequence length="454" mass="51075">MRRAFKAYDIRGIYNSDFNGGDVYKIGFLLPALLKAETVLVGHDVRTSSPEILEYLCKGITDAGADVHVGGECTTPMIYWATAKFNYQASVMITASHNPANYNGLKISRAKALPVGFDSGLSELLELAETTDIKPAAIPGTYSSLNFISDYLDFLKTYQEDYRSLRIAIDCSNGMGSLLARQLFGDEPLYIFEERDGTFPNHQPNPLEEENVKDLKHLVIENNFDIGMIFDGDADRVMFVDEKGRFIQPDMMIAVLAGYFSGKGLTGKAIQDIRTSKSVTEAVEAKGFEMHMWRVGRAYAALKLREIDGLFGGELAGHYYFRDFYYSDSAYLAALLILSELKKHKALGLSLSGMIDAISRYAGTGEINFHVEKKNEAMEALRKAFCDIEEPVAFYDFDGYRIEFRDWWFNVRPSNTEPYLRFLAEAGSQELLNIKKAKALEILQPFITENLHVH</sequence>
<reference evidence="12" key="1">
    <citation type="journal article" date="2015" name="Genome Announc.">
        <title>Draft Genome Sequence of Bacteroidales Strain TBC1, a Novel Isolate from a Methanogenic Wastewater Treatment System.</title>
        <authorList>
            <person name="Tourlousse D.M."/>
            <person name="Matsuura N."/>
            <person name="Sun L."/>
            <person name="Toyonaga M."/>
            <person name="Kuroda K."/>
            <person name="Ohashi A."/>
            <person name="Cruz R."/>
            <person name="Yamaguchi T."/>
            <person name="Sekiguchi Y."/>
        </authorList>
    </citation>
    <scope>NUCLEOTIDE SEQUENCE [LARGE SCALE GENOMIC DNA]</scope>
    <source>
        <strain evidence="12">TBC1</strain>
    </source>
</reference>
<dbReference type="Pfam" id="PF02878">
    <property type="entry name" value="PGM_PMM_I"/>
    <property type="match status" value="1"/>
</dbReference>
<accession>A0A0S7C4H9</accession>
<dbReference type="SUPFAM" id="SSF53738">
    <property type="entry name" value="Phosphoglucomutase, first 3 domains"/>
    <property type="match status" value="3"/>
</dbReference>
<dbReference type="InterPro" id="IPR005846">
    <property type="entry name" value="A-D-PHexomutase_a/b/a-III"/>
</dbReference>
<evidence type="ECO:0000313" key="12">
    <source>
        <dbReference type="EMBL" id="GAP44756.1"/>
    </source>
</evidence>
<feature type="domain" description="Alpha-D-phosphohexomutase alpha/beta/alpha" evidence="10">
    <location>
        <begin position="149"/>
        <end position="244"/>
    </location>
</feature>
<evidence type="ECO:0000259" key="11">
    <source>
        <dbReference type="Pfam" id="PF02880"/>
    </source>
</evidence>
<dbReference type="InterPro" id="IPR036900">
    <property type="entry name" value="A-D-PHexomutase_C_sf"/>
</dbReference>
<evidence type="ECO:0000259" key="8">
    <source>
        <dbReference type="Pfam" id="PF00408"/>
    </source>
</evidence>
<evidence type="ECO:0000256" key="3">
    <source>
        <dbReference type="ARBA" id="ARBA00022553"/>
    </source>
</evidence>
<dbReference type="PROSITE" id="PS00710">
    <property type="entry name" value="PGM_PMM"/>
    <property type="match status" value="1"/>
</dbReference>
<dbReference type="Gene3D" id="3.40.120.10">
    <property type="entry name" value="Alpha-D-Glucose-1,6-Bisphosphate, subunit A, domain 3"/>
    <property type="match status" value="3"/>
</dbReference>
<keyword evidence="6" id="KW-0413">Isomerase</keyword>
<protein>
    <submittedName>
        <fullName evidence="12">Phosphomannomutase</fullName>
    </submittedName>
</protein>
<evidence type="ECO:0000259" key="9">
    <source>
        <dbReference type="Pfam" id="PF02878"/>
    </source>
</evidence>
<dbReference type="EMBL" id="DF968183">
    <property type="protein sequence ID" value="GAP44756.1"/>
    <property type="molecule type" value="Genomic_DNA"/>
</dbReference>
<dbReference type="Pfam" id="PF00408">
    <property type="entry name" value="PGM_PMM_IV"/>
    <property type="match status" value="1"/>
</dbReference>
<dbReference type="OrthoDB" id="9806956at2"/>
<dbReference type="Gene3D" id="3.30.310.50">
    <property type="entry name" value="Alpha-D-phosphohexomutase, C-terminal domain"/>
    <property type="match status" value="1"/>
</dbReference>
<dbReference type="AlphaFoldDB" id="A0A0S7C4H9"/>
<evidence type="ECO:0000256" key="1">
    <source>
        <dbReference type="ARBA" id="ARBA00001946"/>
    </source>
</evidence>
<dbReference type="InterPro" id="IPR005844">
    <property type="entry name" value="A-D-PHexomutase_a/b/a-I"/>
</dbReference>
<dbReference type="SUPFAM" id="SSF55957">
    <property type="entry name" value="Phosphoglucomutase, C-terminal domain"/>
    <property type="match status" value="1"/>
</dbReference>
<evidence type="ECO:0000259" key="10">
    <source>
        <dbReference type="Pfam" id="PF02879"/>
    </source>
</evidence>
<comment type="cofactor">
    <cofactor evidence="1">
        <name>Mg(2+)</name>
        <dbReference type="ChEBI" id="CHEBI:18420"/>
    </cofactor>
</comment>
<evidence type="ECO:0000256" key="7">
    <source>
        <dbReference type="RuleBase" id="RU004326"/>
    </source>
</evidence>
<gene>
    <name evidence="12" type="ORF">TBC1_12567</name>
</gene>
<dbReference type="STRING" id="1678841.TBC1_12567"/>
<dbReference type="Pfam" id="PF02879">
    <property type="entry name" value="PGM_PMM_II"/>
    <property type="match status" value="1"/>
</dbReference>
<dbReference type="PRINTS" id="PR00509">
    <property type="entry name" value="PGMPMM"/>
</dbReference>
<dbReference type="CDD" id="cd03089">
    <property type="entry name" value="PMM_PGM"/>
    <property type="match status" value="1"/>
</dbReference>
<dbReference type="InterPro" id="IPR005845">
    <property type="entry name" value="A-D-PHexomutase_a/b/a-II"/>
</dbReference>
<keyword evidence="4 7" id="KW-0479">Metal-binding</keyword>
<evidence type="ECO:0000256" key="4">
    <source>
        <dbReference type="ARBA" id="ARBA00022723"/>
    </source>
</evidence>
<dbReference type="InterPro" id="IPR005841">
    <property type="entry name" value="Alpha-D-phosphohexomutase_SF"/>
</dbReference>
<proteinExistence type="inferred from homology"/>
<dbReference type="InterPro" id="IPR005843">
    <property type="entry name" value="A-D-PHexomutase_C"/>
</dbReference>
<evidence type="ECO:0000256" key="6">
    <source>
        <dbReference type="ARBA" id="ARBA00023235"/>
    </source>
</evidence>
<dbReference type="RefSeq" id="WP_062044585.1">
    <property type="nucleotide sequence ID" value="NZ_DF968183.1"/>
</dbReference>
<evidence type="ECO:0000313" key="13">
    <source>
        <dbReference type="Proteomes" id="UP000053091"/>
    </source>
</evidence>
<dbReference type="GO" id="GO:0016868">
    <property type="term" value="F:intramolecular phosphotransferase activity"/>
    <property type="evidence" value="ECO:0007669"/>
    <property type="project" value="InterPro"/>
</dbReference>
<keyword evidence="13" id="KW-1185">Reference proteome</keyword>
<dbReference type="PANTHER" id="PTHR43771:SF1">
    <property type="entry name" value="PHOSPHOMANNOMUTASE"/>
    <property type="match status" value="1"/>
</dbReference>
<dbReference type="GO" id="GO:0000287">
    <property type="term" value="F:magnesium ion binding"/>
    <property type="evidence" value="ECO:0007669"/>
    <property type="project" value="InterPro"/>
</dbReference>
<name>A0A0S7C4H9_9BACT</name>
<keyword evidence="3" id="KW-0597">Phosphoprotein</keyword>
<keyword evidence="5 7" id="KW-0460">Magnesium</keyword>
<dbReference type="PANTHER" id="PTHR43771">
    <property type="entry name" value="PHOSPHOMANNOMUTASE"/>
    <property type="match status" value="1"/>
</dbReference>
<dbReference type="Proteomes" id="UP000053091">
    <property type="component" value="Unassembled WGS sequence"/>
</dbReference>
<feature type="domain" description="Alpha-D-phosphohexomutase alpha/beta/alpha" evidence="9">
    <location>
        <begin position="3"/>
        <end position="115"/>
    </location>
</feature>
<feature type="domain" description="Alpha-D-phosphohexomutase alpha/beta/alpha" evidence="11">
    <location>
        <begin position="249"/>
        <end position="355"/>
    </location>
</feature>
<feature type="domain" description="Alpha-D-phosphohexomutase C-terminal" evidence="8">
    <location>
        <begin position="366"/>
        <end position="432"/>
    </location>
</feature>
<organism evidence="12">
    <name type="scientific">Lentimicrobium saccharophilum</name>
    <dbReference type="NCBI Taxonomy" id="1678841"/>
    <lineage>
        <taxon>Bacteria</taxon>
        <taxon>Pseudomonadati</taxon>
        <taxon>Bacteroidota</taxon>
        <taxon>Bacteroidia</taxon>
        <taxon>Bacteroidales</taxon>
        <taxon>Lentimicrobiaceae</taxon>
        <taxon>Lentimicrobium</taxon>
    </lineage>
</organism>
<dbReference type="InterPro" id="IPR016066">
    <property type="entry name" value="A-D-PHexomutase_CS"/>
</dbReference>
<dbReference type="Pfam" id="PF02880">
    <property type="entry name" value="PGM_PMM_III"/>
    <property type="match status" value="1"/>
</dbReference>
<evidence type="ECO:0000256" key="2">
    <source>
        <dbReference type="ARBA" id="ARBA00010231"/>
    </source>
</evidence>
<comment type="similarity">
    <text evidence="2 7">Belongs to the phosphohexose mutase family.</text>
</comment>
<evidence type="ECO:0000256" key="5">
    <source>
        <dbReference type="ARBA" id="ARBA00022842"/>
    </source>
</evidence>
<dbReference type="PATRIC" id="fig|1678841.3.peg.3291"/>
<dbReference type="GO" id="GO:0005975">
    <property type="term" value="P:carbohydrate metabolic process"/>
    <property type="evidence" value="ECO:0007669"/>
    <property type="project" value="InterPro"/>
</dbReference>